<evidence type="ECO:0000313" key="3">
    <source>
        <dbReference type="Proteomes" id="UP000529795"/>
    </source>
</evidence>
<reference evidence="2 3" key="1">
    <citation type="submission" date="2020-08" db="EMBL/GenBank/DDBJ databases">
        <title>Genomic Encyclopedia of Type Strains, Phase IV (KMG-IV): sequencing the most valuable type-strain genomes for metagenomic binning, comparative biology and taxonomic classification.</title>
        <authorList>
            <person name="Goeker M."/>
        </authorList>
    </citation>
    <scope>NUCLEOTIDE SEQUENCE [LARGE SCALE GENOMIC DNA]</scope>
    <source>
        <strain evidence="2 3">YC6723</strain>
    </source>
</reference>
<protein>
    <submittedName>
        <fullName evidence="2">Uncharacterized protein</fullName>
    </submittedName>
</protein>
<sequence length="107" mass="11308">MGYRPIRTIAQAHEHGLYVEVTCARCGRRALFDPSGFVLLRGIYQADAEIAGFRFRCAGGVGEKPGCGGKGARIRFVSYPPAQPRAPNPKPITPTDAGVPAAVDPAA</sequence>
<proteinExistence type="predicted"/>
<dbReference type="AlphaFoldDB" id="A0A840F8L1"/>
<comment type="caution">
    <text evidence="2">The sequence shown here is derived from an EMBL/GenBank/DDBJ whole genome shotgun (WGS) entry which is preliminary data.</text>
</comment>
<evidence type="ECO:0000256" key="1">
    <source>
        <dbReference type="SAM" id="MobiDB-lite"/>
    </source>
</evidence>
<gene>
    <name evidence="2" type="ORF">GGQ80_000769</name>
</gene>
<dbReference type="Proteomes" id="UP000529795">
    <property type="component" value="Unassembled WGS sequence"/>
</dbReference>
<accession>A0A840F8L1</accession>
<feature type="region of interest" description="Disordered" evidence="1">
    <location>
        <begin position="81"/>
        <end position="107"/>
    </location>
</feature>
<feature type="compositionally biased region" description="Low complexity" evidence="1">
    <location>
        <begin position="96"/>
        <end position="107"/>
    </location>
</feature>
<dbReference type="RefSeq" id="WP_183982577.1">
    <property type="nucleotide sequence ID" value="NZ_JACIEV010000002.1"/>
</dbReference>
<dbReference type="EMBL" id="JACIEV010000002">
    <property type="protein sequence ID" value="MBB4152881.1"/>
    <property type="molecule type" value="Genomic_DNA"/>
</dbReference>
<organism evidence="2 3">
    <name type="scientific">Sphingomonas jinjuensis</name>
    <dbReference type="NCBI Taxonomy" id="535907"/>
    <lineage>
        <taxon>Bacteria</taxon>
        <taxon>Pseudomonadati</taxon>
        <taxon>Pseudomonadota</taxon>
        <taxon>Alphaproteobacteria</taxon>
        <taxon>Sphingomonadales</taxon>
        <taxon>Sphingomonadaceae</taxon>
        <taxon>Sphingomonas</taxon>
    </lineage>
</organism>
<feature type="compositionally biased region" description="Pro residues" evidence="1">
    <location>
        <begin position="81"/>
        <end position="92"/>
    </location>
</feature>
<keyword evidence="3" id="KW-1185">Reference proteome</keyword>
<name>A0A840F8L1_9SPHN</name>
<evidence type="ECO:0000313" key="2">
    <source>
        <dbReference type="EMBL" id="MBB4152881.1"/>
    </source>
</evidence>